<dbReference type="RefSeq" id="WP_144869546.1">
    <property type="nucleotide sequence ID" value="NZ_LR213873.1"/>
</dbReference>
<protein>
    <recommendedName>
        <fullName evidence="3">DUF3303 domain-containing protein</fullName>
    </recommendedName>
</protein>
<name>A0A563VK61_9CYAN</name>
<reference evidence="1 2" key="1">
    <citation type="submission" date="2019-01" db="EMBL/GenBank/DDBJ databases">
        <authorList>
            <person name="Brito A."/>
        </authorList>
    </citation>
    <scope>NUCLEOTIDE SEQUENCE [LARGE SCALE GENOMIC DNA]</scope>
    <source>
        <strain evidence="1">1</strain>
    </source>
</reference>
<keyword evidence="2" id="KW-1185">Reference proteome</keyword>
<dbReference type="Pfam" id="PF11746">
    <property type="entry name" value="DUF3303"/>
    <property type="match status" value="1"/>
</dbReference>
<sequence length="94" mass="11232">MLFMIVERFKDNDMVPIYKRVRDEGRMFPEGLKYIDSWVEPNFSRCFQLMECDDLRLLQEWILKWRGSGATFEIVPVVSSKETKEVVEPLLDQL</sequence>
<gene>
    <name evidence="1" type="ORF">H1P_1200011</name>
</gene>
<evidence type="ECO:0000313" key="2">
    <source>
        <dbReference type="Proteomes" id="UP000320055"/>
    </source>
</evidence>
<evidence type="ECO:0000313" key="1">
    <source>
        <dbReference type="EMBL" id="VEP11798.1"/>
    </source>
</evidence>
<dbReference type="EMBL" id="CAACVJ010000025">
    <property type="protein sequence ID" value="VEP11798.1"/>
    <property type="molecule type" value="Genomic_DNA"/>
</dbReference>
<dbReference type="OrthoDB" id="9801877at2"/>
<dbReference type="AlphaFoldDB" id="A0A563VK61"/>
<evidence type="ECO:0008006" key="3">
    <source>
        <dbReference type="Google" id="ProtNLM"/>
    </source>
</evidence>
<dbReference type="InterPro" id="IPR021734">
    <property type="entry name" value="DUF3303"/>
</dbReference>
<accession>A0A563VK61</accession>
<organism evidence="1 2">
    <name type="scientific">Hyella patelloides LEGE 07179</name>
    <dbReference type="NCBI Taxonomy" id="945734"/>
    <lineage>
        <taxon>Bacteria</taxon>
        <taxon>Bacillati</taxon>
        <taxon>Cyanobacteriota</taxon>
        <taxon>Cyanophyceae</taxon>
        <taxon>Pleurocapsales</taxon>
        <taxon>Hyellaceae</taxon>
        <taxon>Hyella</taxon>
    </lineage>
</organism>
<dbReference type="Proteomes" id="UP000320055">
    <property type="component" value="Unassembled WGS sequence"/>
</dbReference>
<proteinExistence type="predicted"/>